<dbReference type="InterPro" id="IPR050613">
    <property type="entry name" value="Sec_Metabolite_Reg"/>
</dbReference>
<feature type="region of interest" description="Disordered" evidence="4">
    <location>
        <begin position="49"/>
        <end position="86"/>
    </location>
</feature>
<dbReference type="GO" id="GO:0000981">
    <property type="term" value="F:DNA-binding transcription factor activity, RNA polymerase II-specific"/>
    <property type="evidence" value="ECO:0007669"/>
    <property type="project" value="InterPro"/>
</dbReference>
<evidence type="ECO:0000256" key="3">
    <source>
        <dbReference type="ARBA" id="ARBA00023242"/>
    </source>
</evidence>
<dbReference type="SMART" id="SM00066">
    <property type="entry name" value="GAL4"/>
    <property type="match status" value="1"/>
</dbReference>
<dbReference type="PANTHER" id="PTHR31001:SF90">
    <property type="entry name" value="CENTROMERE DNA-BINDING PROTEIN COMPLEX CBF3 SUBUNIT B"/>
    <property type="match status" value="1"/>
</dbReference>
<dbReference type="GO" id="GO:0006351">
    <property type="term" value="P:DNA-templated transcription"/>
    <property type="evidence" value="ECO:0007669"/>
    <property type="project" value="InterPro"/>
</dbReference>
<evidence type="ECO:0000256" key="2">
    <source>
        <dbReference type="ARBA" id="ARBA00022723"/>
    </source>
</evidence>
<name>A0AA35Q2M7_9HYPO</name>
<dbReference type="InterPro" id="IPR007219">
    <property type="entry name" value="XnlR_reg_dom"/>
</dbReference>
<dbReference type="EMBL" id="CABFNP030001008">
    <property type="protein sequence ID" value="CAI6089507.1"/>
    <property type="molecule type" value="Genomic_DNA"/>
</dbReference>
<keyword evidence="7" id="KW-1185">Reference proteome</keyword>
<feature type="compositionally biased region" description="Polar residues" evidence="4">
    <location>
        <begin position="66"/>
        <end position="86"/>
    </location>
</feature>
<dbReference type="CDD" id="cd00067">
    <property type="entry name" value="GAL4"/>
    <property type="match status" value="1"/>
</dbReference>
<comment type="caution">
    <text evidence="6">The sequence shown here is derived from an EMBL/GenBank/DDBJ whole genome shotgun (WGS) entry which is preliminary data.</text>
</comment>
<dbReference type="PROSITE" id="PS50048">
    <property type="entry name" value="ZN2_CY6_FUNGAL_2"/>
    <property type="match status" value="1"/>
</dbReference>
<dbReference type="AlphaFoldDB" id="A0AA35Q2M7"/>
<dbReference type="Gene3D" id="4.10.240.10">
    <property type="entry name" value="Zn(2)-C6 fungal-type DNA-binding domain"/>
    <property type="match status" value="1"/>
</dbReference>
<feature type="domain" description="Zn(2)-C6 fungal-type" evidence="5">
    <location>
        <begin position="11"/>
        <end position="40"/>
    </location>
</feature>
<proteinExistence type="predicted"/>
<dbReference type="InterPro" id="IPR001138">
    <property type="entry name" value="Zn2Cys6_DnaBD"/>
</dbReference>
<keyword evidence="2" id="KW-0479">Metal-binding</keyword>
<dbReference type="InterPro" id="IPR036864">
    <property type="entry name" value="Zn2-C6_fun-type_DNA-bd_sf"/>
</dbReference>
<sequence length="667" mass="75312">MAHQGRYPPLSCRLCREKKRRCDRTLPCSNCSQRGLDCEYVGRQSFVPEQSGEASLSDSYRESIATHHSGSTPSTVQSGDPGNQHVNGVLERLRNLEQAVFSKPTTLVSSSLRLNTNGSKFLPLRFHGMYASNVTDNVEAKQCFIARHVIQLPPIEQARELLDQFASVLHPSISILHIPSVRLVVENTYRTLIKGQEPSSTSLLLLFTVFAGAAQFWTPKLLERLDATRENAEIASETYINIALSIVENAHRRIEPSTTALASILTLAHIVLDWDDSSVVSAVILRSQCLSMARAMQVHRLDTATSTEERRVKGVNTVDVEVQRRVWLSSFSGHPQEGVYAFHPTHMNVRYPCNSDDDFILPSETAIDFASSTPTTMSCFLQRIKMADICRKITDEISPISNDSIKPNYQVVLGFDRELQQLEEQLPEFFQLNPSKQQVELCKDRPYIAWQRLSVHLSLHARLCRLHRYYHLEGLSNPEYSHSRNACVRSAHKIIEIRRAMDDSALSSAYNPERFWVIIQHVSLAAFTLATDVSFDPVAPDAKSQKERVMVAYRTLERSKKSLNGLISGIQRNIRAIMASFEKNNFGSAQELTGKEVTAFSNQAQPTNVILDGESKEDPDDTLMSDGRWEESHELWTEFLATVPDLKKFEWSSLLDDVDLDPSHLFH</sequence>
<gene>
    <name evidence="6" type="ORF">CCHLO57077_00011971</name>
</gene>
<dbReference type="Pfam" id="PF04082">
    <property type="entry name" value="Fungal_trans"/>
    <property type="match status" value="1"/>
</dbReference>
<comment type="subcellular location">
    <subcellularLocation>
        <location evidence="1">Nucleus</location>
    </subcellularLocation>
</comment>
<keyword evidence="3" id="KW-0539">Nucleus</keyword>
<evidence type="ECO:0000313" key="7">
    <source>
        <dbReference type="Proteomes" id="UP001160390"/>
    </source>
</evidence>
<protein>
    <recommendedName>
        <fullName evidence="5">Zn(2)-C6 fungal-type domain-containing protein</fullName>
    </recommendedName>
</protein>
<dbReference type="GO" id="GO:0005634">
    <property type="term" value="C:nucleus"/>
    <property type="evidence" value="ECO:0007669"/>
    <property type="project" value="UniProtKB-SubCell"/>
</dbReference>
<dbReference type="GO" id="GO:0003677">
    <property type="term" value="F:DNA binding"/>
    <property type="evidence" value="ECO:0007669"/>
    <property type="project" value="InterPro"/>
</dbReference>
<dbReference type="GO" id="GO:0008270">
    <property type="term" value="F:zinc ion binding"/>
    <property type="evidence" value="ECO:0007669"/>
    <property type="project" value="InterPro"/>
</dbReference>
<accession>A0AA35Q2M7</accession>
<evidence type="ECO:0000256" key="4">
    <source>
        <dbReference type="SAM" id="MobiDB-lite"/>
    </source>
</evidence>
<dbReference type="PROSITE" id="PS00463">
    <property type="entry name" value="ZN2_CY6_FUNGAL_1"/>
    <property type="match status" value="1"/>
</dbReference>
<evidence type="ECO:0000256" key="1">
    <source>
        <dbReference type="ARBA" id="ARBA00004123"/>
    </source>
</evidence>
<dbReference type="SUPFAM" id="SSF57701">
    <property type="entry name" value="Zn2/Cys6 DNA-binding domain"/>
    <property type="match status" value="1"/>
</dbReference>
<dbReference type="PANTHER" id="PTHR31001">
    <property type="entry name" value="UNCHARACTERIZED TRANSCRIPTIONAL REGULATORY PROTEIN"/>
    <property type="match status" value="1"/>
</dbReference>
<dbReference type="Proteomes" id="UP001160390">
    <property type="component" value="Unassembled WGS sequence"/>
</dbReference>
<dbReference type="Pfam" id="PF00172">
    <property type="entry name" value="Zn_clus"/>
    <property type="match status" value="1"/>
</dbReference>
<organism evidence="6 7">
    <name type="scientific">Clonostachys chloroleuca</name>
    <dbReference type="NCBI Taxonomy" id="1926264"/>
    <lineage>
        <taxon>Eukaryota</taxon>
        <taxon>Fungi</taxon>
        <taxon>Dikarya</taxon>
        <taxon>Ascomycota</taxon>
        <taxon>Pezizomycotina</taxon>
        <taxon>Sordariomycetes</taxon>
        <taxon>Hypocreomycetidae</taxon>
        <taxon>Hypocreales</taxon>
        <taxon>Bionectriaceae</taxon>
        <taxon>Clonostachys</taxon>
    </lineage>
</organism>
<evidence type="ECO:0000259" key="5">
    <source>
        <dbReference type="PROSITE" id="PS50048"/>
    </source>
</evidence>
<evidence type="ECO:0000313" key="6">
    <source>
        <dbReference type="EMBL" id="CAI6089507.1"/>
    </source>
</evidence>
<dbReference type="CDD" id="cd12148">
    <property type="entry name" value="fungal_TF_MHR"/>
    <property type="match status" value="1"/>
</dbReference>
<reference evidence="6" key="1">
    <citation type="submission" date="2023-01" db="EMBL/GenBank/DDBJ databases">
        <authorList>
            <person name="Piombo E."/>
        </authorList>
    </citation>
    <scope>NUCLEOTIDE SEQUENCE</scope>
</reference>